<reference evidence="1 2" key="1">
    <citation type="submission" date="2023-01" db="EMBL/GenBank/DDBJ databases">
        <authorList>
            <person name="Whitehead M."/>
        </authorList>
    </citation>
    <scope>NUCLEOTIDE SEQUENCE [LARGE SCALE GENOMIC DNA]</scope>
</reference>
<dbReference type="Proteomes" id="UP001160148">
    <property type="component" value="Unassembled WGS sequence"/>
</dbReference>
<gene>
    <name evidence="1" type="ORF">MEUPH1_LOCUS25878</name>
</gene>
<keyword evidence="2" id="KW-1185">Reference proteome</keyword>
<dbReference type="EMBL" id="CARXXK010001017">
    <property type="protein sequence ID" value="CAI6371935.1"/>
    <property type="molecule type" value="Genomic_DNA"/>
</dbReference>
<organism evidence="1 2">
    <name type="scientific">Macrosiphum euphorbiae</name>
    <name type="common">potato aphid</name>
    <dbReference type="NCBI Taxonomy" id="13131"/>
    <lineage>
        <taxon>Eukaryota</taxon>
        <taxon>Metazoa</taxon>
        <taxon>Ecdysozoa</taxon>
        <taxon>Arthropoda</taxon>
        <taxon>Hexapoda</taxon>
        <taxon>Insecta</taxon>
        <taxon>Pterygota</taxon>
        <taxon>Neoptera</taxon>
        <taxon>Paraneoptera</taxon>
        <taxon>Hemiptera</taxon>
        <taxon>Sternorrhyncha</taxon>
        <taxon>Aphidomorpha</taxon>
        <taxon>Aphidoidea</taxon>
        <taxon>Aphididae</taxon>
        <taxon>Macrosiphini</taxon>
        <taxon>Macrosiphum</taxon>
    </lineage>
</organism>
<protein>
    <submittedName>
        <fullName evidence="1">Uncharacterized protein</fullName>
    </submittedName>
</protein>
<dbReference type="AlphaFoldDB" id="A0AAV0XTT0"/>
<evidence type="ECO:0000313" key="1">
    <source>
        <dbReference type="EMBL" id="CAI6371935.1"/>
    </source>
</evidence>
<proteinExistence type="predicted"/>
<comment type="caution">
    <text evidence="1">The sequence shown here is derived from an EMBL/GenBank/DDBJ whole genome shotgun (WGS) entry which is preliminary data.</text>
</comment>
<sequence length="116" mass="13770">MNFQTTTTHVVIKFNEKTKNGKESIDILPISWTYYKKGKLFSRYPYEDEYHKLDDMCKLSVEPKTFWKSYEATLIKEAKSYEQGLRRMNRACSETIVHSSNLDERNSSEEEMNPLK</sequence>
<name>A0AAV0XTT0_9HEMI</name>
<evidence type="ECO:0000313" key="2">
    <source>
        <dbReference type="Proteomes" id="UP001160148"/>
    </source>
</evidence>
<accession>A0AAV0XTT0</accession>